<dbReference type="CDD" id="cd07730">
    <property type="entry name" value="metallo-hydrolase-like_MBL-fold"/>
    <property type="match status" value="1"/>
</dbReference>
<dbReference type="InterPro" id="IPR036866">
    <property type="entry name" value="RibonucZ/Hydroxyglut_hydro"/>
</dbReference>
<dbReference type="SUPFAM" id="SSF56281">
    <property type="entry name" value="Metallo-hydrolase/oxidoreductase"/>
    <property type="match status" value="1"/>
</dbReference>
<name>A0A7V8FDQ1_STEMA</name>
<evidence type="ECO:0000313" key="7">
    <source>
        <dbReference type="EMBL" id="KAF1013360.1"/>
    </source>
</evidence>
<keyword evidence="4" id="KW-0378">Hydrolase</keyword>
<sequence>MVRLDWQLIEADHYLHPQCAVRQGGSWRSCEFPALAALLRHPQRGLVLFDTGYSEAFFAATDRFPERLYCWVTPVRLAPGQSVRAQLQQRGIAAAQIGLVVLSHLHGDHVGGVLDFPGVPLLCSRAAWQDQAARGRLRAPQVGLLPALTRDAAPRMGWLESLPAVDLPRPFDAFGVGRDVLGDRSLLAVPLPGHAVGQHGLLFHAEDGRPVFLVADAAWSSAAVREGVPPPRLVTALLGSTGAYRQTLQRLQRAGRAVDDLQLVPAHCAEWRPHRHGPGCAGGGHAHG</sequence>
<comment type="similarity">
    <text evidence="2">Belongs to the metallo-beta-lactamase superfamily.</text>
</comment>
<dbReference type="InterPro" id="IPR001279">
    <property type="entry name" value="Metallo-B-lactamas"/>
</dbReference>
<dbReference type="Proteomes" id="UP000487117">
    <property type="component" value="Unassembled WGS sequence"/>
</dbReference>
<evidence type="ECO:0000256" key="5">
    <source>
        <dbReference type="ARBA" id="ARBA00022833"/>
    </source>
</evidence>
<reference evidence="8" key="1">
    <citation type="journal article" date="2020" name="MBio">
        <title>Horizontal gene transfer to a defensive symbiont with a reduced genome amongst a multipartite beetle microbiome.</title>
        <authorList>
            <person name="Waterworth S.C."/>
            <person name="Florez L.V."/>
            <person name="Rees E.R."/>
            <person name="Hertweck C."/>
            <person name="Kaltenpoth M."/>
            <person name="Kwan J.C."/>
        </authorList>
    </citation>
    <scope>NUCLEOTIDE SEQUENCE [LARGE SCALE GENOMIC DNA]</scope>
</reference>
<dbReference type="SMART" id="SM00849">
    <property type="entry name" value="Lactamase_B"/>
    <property type="match status" value="1"/>
</dbReference>
<organism evidence="7 8">
    <name type="scientific">Stenotrophomonas maltophilia</name>
    <name type="common">Pseudomonas maltophilia</name>
    <name type="synonym">Xanthomonas maltophilia</name>
    <dbReference type="NCBI Taxonomy" id="40324"/>
    <lineage>
        <taxon>Bacteria</taxon>
        <taxon>Pseudomonadati</taxon>
        <taxon>Pseudomonadota</taxon>
        <taxon>Gammaproteobacteria</taxon>
        <taxon>Lysobacterales</taxon>
        <taxon>Lysobacteraceae</taxon>
        <taxon>Stenotrophomonas</taxon>
        <taxon>Stenotrophomonas maltophilia group</taxon>
    </lineage>
</organism>
<keyword evidence="3" id="KW-0479">Metal-binding</keyword>
<evidence type="ECO:0000259" key="6">
    <source>
        <dbReference type="SMART" id="SM00849"/>
    </source>
</evidence>
<dbReference type="AlphaFoldDB" id="A0A7V8FDQ1"/>
<gene>
    <name evidence="7" type="primary">aiiB</name>
    <name evidence="7" type="ORF">GAK31_03509</name>
</gene>
<evidence type="ECO:0000313" key="8">
    <source>
        <dbReference type="Proteomes" id="UP000487117"/>
    </source>
</evidence>
<comment type="cofactor">
    <cofactor evidence="1">
        <name>Zn(2+)</name>
        <dbReference type="ChEBI" id="CHEBI:29105"/>
    </cofactor>
</comment>
<dbReference type="PANTHER" id="PTHR42978:SF2">
    <property type="entry name" value="102 KBASES UNSTABLE REGION: FROM 1 TO 119443"/>
    <property type="match status" value="1"/>
</dbReference>
<dbReference type="Gene3D" id="3.60.15.10">
    <property type="entry name" value="Ribonuclease Z/Hydroxyacylglutathione hydrolase-like"/>
    <property type="match status" value="1"/>
</dbReference>
<evidence type="ECO:0000256" key="3">
    <source>
        <dbReference type="ARBA" id="ARBA00022723"/>
    </source>
</evidence>
<dbReference type="InterPro" id="IPR051013">
    <property type="entry name" value="MBL_superfamily_lactonases"/>
</dbReference>
<evidence type="ECO:0000256" key="1">
    <source>
        <dbReference type="ARBA" id="ARBA00001947"/>
    </source>
</evidence>
<feature type="domain" description="Metallo-beta-lactamase" evidence="6">
    <location>
        <begin position="33"/>
        <end position="267"/>
    </location>
</feature>
<dbReference type="Pfam" id="PF00753">
    <property type="entry name" value="Lactamase_B"/>
    <property type="match status" value="1"/>
</dbReference>
<comment type="caution">
    <text evidence="7">The sequence shown here is derived from an EMBL/GenBank/DDBJ whole genome shotgun (WGS) entry which is preliminary data.</text>
</comment>
<evidence type="ECO:0000256" key="4">
    <source>
        <dbReference type="ARBA" id="ARBA00022801"/>
    </source>
</evidence>
<dbReference type="GO" id="GO:0016787">
    <property type="term" value="F:hydrolase activity"/>
    <property type="evidence" value="ECO:0007669"/>
    <property type="project" value="UniProtKB-KW"/>
</dbReference>
<evidence type="ECO:0000256" key="2">
    <source>
        <dbReference type="ARBA" id="ARBA00007749"/>
    </source>
</evidence>
<protein>
    <submittedName>
        <fullName evidence="7">N-acyl homoserine lactonase AiiB</fullName>
    </submittedName>
</protein>
<accession>A0A7V8FDQ1</accession>
<keyword evidence="5" id="KW-0862">Zinc</keyword>
<dbReference type="PANTHER" id="PTHR42978">
    <property type="entry name" value="QUORUM-QUENCHING LACTONASE YTNP-RELATED-RELATED"/>
    <property type="match status" value="1"/>
</dbReference>
<dbReference type="EMBL" id="WNDS01000005">
    <property type="protein sequence ID" value="KAF1013360.1"/>
    <property type="molecule type" value="Genomic_DNA"/>
</dbReference>
<dbReference type="GO" id="GO:0046872">
    <property type="term" value="F:metal ion binding"/>
    <property type="evidence" value="ECO:0007669"/>
    <property type="project" value="UniProtKB-KW"/>
</dbReference>
<proteinExistence type="inferred from homology"/>